<accession>A0A9P8LQV9</accession>
<gene>
    <name evidence="1" type="ORF">SS50377_24647</name>
</gene>
<proteinExistence type="predicted"/>
<dbReference type="RefSeq" id="XP_067763309.1">
    <property type="nucleotide sequence ID" value="XM_067908488.1"/>
</dbReference>
<keyword evidence="2" id="KW-1185">Reference proteome</keyword>
<dbReference type="GeneID" id="94298670"/>
<sequence>MVLKIVNCGKILIISVNYTFQRSQRIVILCVVTVSLDTKKVTYAIPPQNQQSLLIIGLQVSLYTIDLNWQSWCGSSLVFYQKRQEMTITCCLLIFILEYAYPECQILITKINLFCSNHSYRKQVKYFYYNICMQNSLITSQKYQKNQLHNFFNEFYHCILYAELSSPIITNLHLLKNWGLKILYIIIQYS</sequence>
<comment type="caution">
    <text evidence="1">The sequence shown here is derived from an EMBL/GenBank/DDBJ whole genome shotgun (WGS) entry which is preliminary data.</text>
</comment>
<name>A0A9P8LQV9_9EUKA</name>
<organism evidence="1 2">
    <name type="scientific">Spironucleus salmonicida</name>
    <dbReference type="NCBI Taxonomy" id="348837"/>
    <lineage>
        <taxon>Eukaryota</taxon>
        <taxon>Metamonada</taxon>
        <taxon>Diplomonadida</taxon>
        <taxon>Hexamitidae</taxon>
        <taxon>Hexamitinae</taxon>
        <taxon>Spironucleus</taxon>
    </lineage>
</organism>
<dbReference type="AlphaFoldDB" id="A0A9P8LQV9"/>
<evidence type="ECO:0000313" key="1">
    <source>
        <dbReference type="EMBL" id="KAH0572536.1"/>
    </source>
</evidence>
<reference evidence="1 2" key="1">
    <citation type="journal article" date="2014" name="PLoS Genet.">
        <title>The Genome of Spironucleus salmonicida Highlights a Fish Pathogen Adapted to Fluctuating Environments.</title>
        <authorList>
            <person name="Xu F."/>
            <person name="Jerlstrom-Hultqvist J."/>
            <person name="Einarsson E."/>
            <person name="Astvaldsson A."/>
            <person name="Svard S.G."/>
            <person name="Andersson J.O."/>
        </authorList>
    </citation>
    <scope>NUCLEOTIDE SEQUENCE [LARGE SCALE GENOMIC DNA]</scope>
    <source>
        <strain evidence="1 2">ATCC 50377</strain>
    </source>
</reference>
<evidence type="ECO:0000313" key="2">
    <source>
        <dbReference type="Proteomes" id="UP000018208"/>
    </source>
</evidence>
<dbReference type="Proteomes" id="UP000018208">
    <property type="component" value="Unassembled WGS sequence"/>
</dbReference>
<dbReference type="EMBL" id="AUWU02000005">
    <property type="protein sequence ID" value="KAH0572536.1"/>
    <property type="molecule type" value="Genomic_DNA"/>
</dbReference>
<protein>
    <submittedName>
        <fullName evidence="1">Uncharacterized protein</fullName>
    </submittedName>
</protein>
<dbReference type="KEGG" id="ssao:94298670"/>